<organism evidence="3 4">
    <name type="scientific">Limulus polyphemus</name>
    <name type="common">Atlantic horseshoe crab</name>
    <dbReference type="NCBI Taxonomy" id="6850"/>
    <lineage>
        <taxon>Eukaryota</taxon>
        <taxon>Metazoa</taxon>
        <taxon>Ecdysozoa</taxon>
        <taxon>Arthropoda</taxon>
        <taxon>Chelicerata</taxon>
        <taxon>Merostomata</taxon>
        <taxon>Xiphosura</taxon>
        <taxon>Limulidae</taxon>
        <taxon>Limulus</taxon>
    </lineage>
</organism>
<dbReference type="Pfam" id="PF03372">
    <property type="entry name" value="Exo_endo_phos"/>
    <property type="match status" value="1"/>
</dbReference>
<evidence type="ECO:0000313" key="4">
    <source>
        <dbReference type="RefSeq" id="XP_013772660.2"/>
    </source>
</evidence>
<dbReference type="PANTHER" id="PTHR12121">
    <property type="entry name" value="CARBON CATABOLITE REPRESSOR PROTEIN 4"/>
    <property type="match status" value="1"/>
</dbReference>
<evidence type="ECO:0000256" key="1">
    <source>
        <dbReference type="SAM" id="MobiDB-lite"/>
    </source>
</evidence>
<dbReference type="Gene3D" id="3.60.10.10">
    <property type="entry name" value="Endonuclease/exonuclease/phosphatase"/>
    <property type="match status" value="1"/>
</dbReference>
<dbReference type="RefSeq" id="XP_013772660.2">
    <property type="nucleotide sequence ID" value="XM_013917206.2"/>
</dbReference>
<dbReference type="InterPro" id="IPR005135">
    <property type="entry name" value="Endo/exonuclease/phosphatase"/>
</dbReference>
<evidence type="ECO:0000259" key="2">
    <source>
        <dbReference type="Pfam" id="PF03372"/>
    </source>
</evidence>
<dbReference type="Proteomes" id="UP000694941">
    <property type="component" value="Unplaced"/>
</dbReference>
<protein>
    <submittedName>
        <fullName evidence="4">Uncharacterized protein LOC106457757</fullName>
    </submittedName>
</protein>
<feature type="compositionally biased region" description="Basic residues" evidence="1">
    <location>
        <begin position="273"/>
        <end position="283"/>
    </location>
</feature>
<dbReference type="PANTHER" id="PTHR12121:SF100">
    <property type="entry name" value="POLY(A)-SPECIFIC RIBONUCLEASE"/>
    <property type="match status" value="1"/>
</dbReference>
<feature type="compositionally biased region" description="Low complexity" evidence="1">
    <location>
        <begin position="252"/>
        <end position="272"/>
    </location>
</feature>
<keyword evidence="3" id="KW-1185">Reference proteome</keyword>
<dbReference type="InterPro" id="IPR050410">
    <property type="entry name" value="CCR4/nocturin_mRNA_transcr"/>
</dbReference>
<gene>
    <name evidence="4" type="primary">LOC106457757</name>
</gene>
<dbReference type="SUPFAM" id="SSF56219">
    <property type="entry name" value="DNase I-like"/>
    <property type="match status" value="1"/>
</dbReference>
<sequence length="822" mass="92948">MSPQPPLSLDLQQYIGTNLISHHLRENKKGRKNEKIDFKNNCRTRRNSGGIIVPVCNCCGGVQIQKSSNFTEFQNYAWTGVPLISMAKGRPRQPQYSNNTRSQTWPNFSDYEYSKKSKVGGSVPPKYYGKAKYNIEVTENELSSMSKLALHTQGSPLVVSREDIITKEDPNLTTKTLKGRSLYVGSELYLHPQHLWIKNDAAALTRIGEACSDSIRFELRPTPVLDETDSVSGESDMKSEPDLNESSAFQQSDNVSITSDSSGSSDYSLPRIIKPRKRRKRDRKINEFKGQNIGVILTLKPYQPLCFPYADRLKKTKKISSCNSTSSSLVYSAGSEHRLESIFGSLTMTEPSLYPYPPSSLCSCRRCITQSTFLSSPLHSFENLNEITKESLQESVCEVSTRIVTSPCGSRDLEIKFITSDQKKDPGYQLKKEATTHSTPKSDASLPSRPWMTPYKAVTTDDVPKCSFTVMSYNILCPKYASQQIYSYCPPWALDWEYRRKAIMDDIRHFSADIITLQEVETGQFYGFFLPELRRDGYEGVFSPKSRAKIVFDNERKRVDGCAIFFRTNKFSLIKETLVEFNQVALATAEGSDDMLNRVQTKDNIGLVVLLQPKAGPISNCDTDHSHLHQPLLVCTTHMHWDPEYSDVKLIQTMMLMHELRRIAQDATLSNHNSEQASDVNTIPLLLCGDFNSLPTSGVVEFLTTGKVSADHSDFKGFGYKDCLQKLSTSRLLSEYSHPFRISPAYKYGDMHFTNFTNDFKGVIDYIFYPDQYMRIVGLLGPLDDQLLRENNVVGFPHPLIPSDHLPLLVELEMACSPKKFN</sequence>
<dbReference type="InterPro" id="IPR036691">
    <property type="entry name" value="Endo/exonu/phosph_ase_sf"/>
</dbReference>
<dbReference type="CDD" id="cd09097">
    <property type="entry name" value="Deadenylase_CCR4"/>
    <property type="match status" value="1"/>
</dbReference>
<feature type="region of interest" description="Disordered" evidence="1">
    <location>
        <begin position="226"/>
        <end position="285"/>
    </location>
</feature>
<dbReference type="GeneID" id="106457757"/>
<feature type="region of interest" description="Disordered" evidence="1">
    <location>
        <begin position="428"/>
        <end position="447"/>
    </location>
</feature>
<reference evidence="4" key="1">
    <citation type="submission" date="2025-08" db="UniProtKB">
        <authorList>
            <consortium name="RefSeq"/>
        </authorList>
    </citation>
    <scope>IDENTIFICATION</scope>
    <source>
        <tissue evidence="4">Muscle</tissue>
    </source>
</reference>
<feature type="domain" description="Endonuclease/exonuclease/phosphatase" evidence="2">
    <location>
        <begin position="471"/>
        <end position="805"/>
    </location>
</feature>
<name>A0ABM1B156_LIMPO</name>
<evidence type="ECO:0000313" key="3">
    <source>
        <dbReference type="Proteomes" id="UP000694941"/>
    </source>
</evidence>
<accession>A0ABM1B156</accession>
<proteinExistence type="predicted"/>